<feature type="domain" description="Glycosyl transferase family 1" evidence="1">
    <location>
        <begin position="188"/>
        <end position="352"/>
    </location>
</feature>
<accession>A0A1I3RJQ7</accession>
<evidence type="ECO:0000313" key="3">
    <source>
        <dbReference type="EMBL" id="SFJ46833.1"/>
    </source>
</evidence>
<gene>
    <name evidence="3" type="ORF">SAMN04487893_10869</name>
</gene>
<dbReference type="Pfam" id="PF13439">
    <property type="entry name" value="Glyco_transf_4"/>
    <property type="match status" value="1"/>
</dbReference>
<dbReference type="CDD" id="cd03801">
    <property type="entry name" value="GT4_PimA-like"/>
    <property type="match status" value="1"/>
</dbReference>
<dbReference type="Pfam" id="PF00534">
    <property type="entry name" value="Glycos_transf_1"/>
    <property type="match status" value="1"/>
</dbReference>
<dbReference type="InterPro" id="IPR001296">
    <property type="entry name" value="Glyco_trans_1"/>
</dbReference>
<dbReference type="EMBL" id="FORU01000008">
    <property type="protein sequence ID" value="SFJ46833.1"/>
    <property type="molecule type" value="Genomic_DNA"/>
</dbReference>
<evidence type="ECO:0000259" key="2">
    <source>
        <dbReference type="Pfam" id="PF13439"/>
    </source>
</evidence>
<dbReference type="InterPro" id="IPR028098">
    <property type="entry name" value="Glyco_trans_4-like_N"/>
</dbReference>
<dbReference type="PANTHER" id="PTHR12526:SF630">
    <property type="entry name" value="GLYCOSYLTRANSFERASE"/>
    <property type="match status" value="1"/>
</dbReference>
<dbReference type="SUPFAM" id="SSF53756">
    <property type="entry name" value="UDP-Glycosyltransferase/glycogen phosphorylase"/>
    <property type="match status" value="1"/>
</dbReference>
<reference evidence="4" key="1">
    <citation type="submission" date="2016-10" db="EMBL/GenBank/DDBJ databases">
        <authorList>
            <person name="Varghese N."/>
            <person name="Submissions S."/>
        </authorList>
    </citation>
    <scope>NUCLEOTIDE SEQUENCE [LARGE SCALE GENOMIC DNA]</scope>
    <source>
        <strain evidence="4">DSM 26542</strain>
    </source>
</reference>
<dbReference type="GO" id="GO:0016757">
    <property type="term" value="F:glycosyltransferase activity"/>
    <property type="evidence" value="ECO:0007669"/>
    <property type="project" value="InterPro"/>
</dbReference>
<dbReference type="PANTHER" id="PTHR12526">
    <property type="entry name" value="GLYCOSYLTRANSFERASE"/>
    <property type="match status" value="1"/>
</dbReference>
<protein>
    <submittedName>
        <fullName evidence="3">Glycosyltransferase involved in cell wall bisynthesis</fullName>
    </submittedName>
</protein>
<name>A0A1I3RJQ7_9FLAO</name>
<dbReference type="Proteomes" id="UP000243887">
    <property type="component" value="Unassembled WGS sequence"/>
</dbReference>
<organism evidence="3 4">
    <name type="scientific">Myroides guanonis</name>
    <dbReference type="NCBI Taxonomy" id="1150112"/>
    <lineage>
        <taxon>Bacteria</taxon>
        <taxon>Pseudomonadati</taxon>
        <taxon>Bacteroidota</taxon>
        <taxon>Flavobacteriia</taxon>
        <taxon>Flavobacteriales</taxon>
        <taxon>Flavobacteriaceae</taxon>
        <taxon>Myroides</taxon>
    </lineage>
</organism>
<dbReference type="STRING" id="1150112.SAMN04487893_10869"/>
<keyword evidence="3" id="KW-0808">Transferase</keyword>
<evidence type="ECO:0000313" key="4">
    <source>
        <dbReference type="Proteomes" id="UP000243887"/>
    </source>
</evidence>
<dbReference type="OrthoDB" id="502646at2"/>
<feature type="domain" description="Glycosyltransferase subfamily 4-like N-terminal" evidence="2">
    <location>
        <begin position="29"/>
        <end position="187"/>
    </location>
</feature>
<keyword evidence="4" id="KW-1185">Reference proteome</keyword>
<dbReference type="AlphaFoldDB" id="A0A1I3RJQ7"/>
<sequence length="373" mass="42968">MKLAIITSRYPKETQPYNHMFVHVRALYFQSKGVDVTILVPAKKNETYTFQGIRVIEDSSSSIVSILSRYDVLYLHLLNQYPLIDGGFKIYNEIVKAKYKTAIYLHGADTLTYPNGFFDFKWNLKGISKVLYTNVWKKYYMSRFLNQLLNTNSLILTPSIWLANRVEAIYGIEKGVIKVIPNGIDTDFFKSSGGYKNRYKMLCIRPLNSEYPVEDCVRLMSYLPEFFTLDIYGEGENYERIKQLIEHLGLSDRVQIINGFFDREELPKLFQNYGIFNAFSRSDTQGVIMCEALSSMMLVLSTNKTAIPEFISDGTSGLLLNENESIQDFANRIIAICEDKTAFDDITANARESMQQINWKLQGEKELKLLQSL</sequence>
<dbReference type="Gene3D" id="3.40.50.2000">
    <property type="entry name" value="Glycogen Phosphorylase B"/>
    <property type="match status" value="2"/>
</dbReference>
<evidence type="ECO:0000259" key="1">
    <source>
        <dbReference type="Pfam" id="PF00534"/>
    </source>
</evidence>
<dbReference type="RefSeq" id="WP_090679117.1">
    <property type="nucleotide sequence ID" value="NZ_FORU01000008.1"/>
</dbReference>
<proteinExistence type="predicted"/>